<keyword evidence="1" id="KW-0862">Zinc</keyword>
<evidence type="ECO:0000256" key="1">
    <source>
        <dbReference type="PROSITE-ProRule" id="PRU00042"/>
    </source>
</evidence>
<keyword evidence="4" id="KW-1185">Reference proteome</keyword>
<evidence type="ECO:0000313" key="4">
    <source>
        <dbReference type="Proteomes" id="UP000325081"/>
    </source>
</evidence>
<reference evidence="4" key="1">
    <citation type="journal article" date="2019" name="Curr. Biol.">
        <title>Genome Sequence of Striga asiatica Provides Insight into the Evolution of Plant Parasitism.</title>
        <authorList>
            <person name="Yoshida S."/>
            <person name="Kim S."/>
            <person name="Wafula E.K."/>
            <person name="Tanskanen J."/>
            <person name="Kim Y.M."/>
            <person name="Honaas L."/>
            <person name="Yang Z."/>
            <person name="Spallek T."/>
            <person name="Conn C.E."/>
            <person name="Ichihashi Y."/>
            <person name="Cheong K."/>
            <person name="Cui S."/>
            <person name="Der J.P."/>
            <person name="Gundlach H."/>
            <person name="Jiao Y."/>
            <person name="Hori C."/>
            <person name="Ishida J.K."/>
            <person name="Kasahara H."/>
            <person name="Kiba T."/>
            <person name="Kim M.S."/>
            <person name="Koo N."/>
            <person name="Laohavisit A."/>
            <person name="Lee Y.H."/>
            <person name="Lumba S."/>
            <person name="McCourt P."/>
            <person name="Mortimer J.C."/>
            <person name="Mutuku J.M."/>
            <person name="Nomura T."/>
            <person name="Sasaki-Sekimoto Y."/>
            <person name="Seto Y."/>
            <person name="Wang Y."/>
            <person name="Wakatake T."/>
            <person name="Sakakibara H."/>
            <person name="Demura T."/>
            <person name="Yamaguchi S."/>
            <person name="Yoneyama K."/>
            <person name="Manabe R.I."/>
            <person name="Nelson D.C."/>
            <person name="Schulman A.H."/>
            <person name="Timko M.P."/>
            <person name="dePamphilis C.W."/>
            <person name="Choi D."/>
            <person name="Shirasu K."/>
        </authorList>
    </citation>
    <scope>NUCLEOTIDE SEQUENCE [LARGE SCALE GENOMIC DNA]</scope>
    <source>
        <strain evidence="4">cv. UVA1</strain>
    </source>
</reference>
<comment type="caution">
    <text evidence="3">The sequence shown here is derived from an EMBL/GenBank/DDBJ whole genome shotgun (WGS) entry which is preliminary data.</text>
</comment>
<feature type="domain" description="C2H2-type" evidence="2">
    <location>
        <begin position="35"/>
        <end position="62"/>
    </location>
</feature>
<dbReference type="Proteomes" id="UP000325081">
    <property type="component" value="Unassembled WGS sequence"/>
</dbReference>
<dbReference type="InterPro" id="IPR013087">
    <property type="entry name" value="Znf_C2H2_type"/>
</dbReference>
<dbReference type="GO" id="GO:0003700">
    <property type="term" value="F:DNA-binding transcription factor activity"/>
    <property type="evidence" value="ECO:0007669"/>
    <property type="project" value="TreeGrafter"/>
</dbReference>
<dbReference type="InterPro" id="IPR036236">
    <property type="entry name" value="Znf_C2H2_sf"/>
</dbReference>
<accession>A0A5A7NZM6</accession>
<name>A0A5A7NZM6_STRAF</name>
<keyword evidence="1" id="KW-0863">Zinc-finger</keyword>
<dbReference type="PROSITE" id="PS00028">
    <property type="entry name" value="ZINC_FINGER_C2H2_1"/>
    <property type="match status" value="1"/>
</dbReference>
<dbReference type="EMBL" id="BKCP01000558">
    <property type="protein sequence ID" value="GER25940.1"/>
    <property type="molecule type" value="Genomic_DNA"/>
</dbReference>
<dbReference type="GO" id="GO:0000976">
    <property type="term" value="F:transcription cis-regulatory region binding"/>
    <property type="evidence" value="ECO:0007669"/>
    <property type="project" value="TreeGrafter"/>
</dbReference>
<dbReference type="PANTHER" id="PTHR46353:SF23">
    <property type="entry name" value="C2H2 ZINC FINGER-CONTAINING PROTEIN-RELATED"/>
    <property type="match status" value="1"/>
</dbReference>
<dbReference type="GO" id="GO:0010090">
    <property type="term" value="P:trichome morphogenesis"/>
    <property type="evidence" value="ECO:0007669"/>
    <property type="project" value="InterPro"/>
</dbReference>
<dbReference type="OrthoDB" id="837291at2759"/>
<dbReference type="AlphaFoldDB" id="A0A5A7NZM6"/>
<dbReference type="GO" id="GO:0009736">
    <property type="term" value="P:cytokinin-activated signaling pathway"/>
    <property type="evidence" value="ECO:0007669"/>
    <property type="project" value="TreeGrafter"/>
</dbReference>
<dbReference type="GO" id="GO:0008270">
    <property type="term" value="F:zinc ion binding"/>
    <property type="evidence" value="ECO:0007669"/>
    <property type="project" value="UniProtKB-KW"/>
</dbReference>
<evidence type="ECO:0000259" key="2">
    <source>
        <dbReference type="PROSITE" id="PS50157"/>
    </source>
</evidence>
<organism evidence="3 4">
    <name type="scientific">Striga asiatica</name>
    <name type="common">Asiatic witchweed</name>
    <name type="synonym">Buchnera asiatica</name>
    <dbReference type="NCBI Taxonomy" id="4170"/>
    <lineage>
        <taxon>Eukaryota</taxon>
        <taxon>Viridiplantae</taxon>
        <taxon>Streptophyta</taxon>
        <taxon>Embryophyta</taxon>
        <taxon>Tracheophyta</taxon>
        <taxon>Spermatophyta</taxon>
        <taxon>Magnoliopsida</taxon>
        <taxon>eudicotyledons</taxon>
        <taxon>Gunneridae</taxon>
        <taxon>Pentapetalae</taxon>
        <taxon>asterids</taxon>
        <taxon>lamiids</taxon>
        <taxon>Lamiales</taxon>
        <taxon>Orobanchaceae</taxon>
        <taxon>Buchnereae</taxon>
        <taxon>Striga</taxon>
    </lineage>
</organism>
<gene>
    <name evidence="3" type="ORF">STAS_01540</name>
</gene>
<keyword evidence="1" id="KW-0479">Metal-binding</keyword>
<protein>
    <submittedName>
        <fullName evidence="3">Zinc finger protein</fullName>
    </submittedName>
</protein>
<dbReference type="PROSITE" id="PS50157">
    <property type="entry name" value="ZINC_FINGER_C2H2_2"/>
    <property type="match status" value="1"/>
</dbReference>
<dbReference type="SUPFAM" id="SSF57667">
    <property type="entry name" value="beta-beta-alpha zinc fingers"/>
    <property type="match status" value="1"/>
</dbReference>
<dbReference type="InterPro" id="IPR044299">
    <property type="entry name" value="GIS3/ZFP5/ZFP6"/>
</dbReference>
<dbReference type="GO" id="GO:0005634">
    <property type="term" value="C:nucleus"/>
    <property type="evidence" value="ECO:0007669"/>
    <property type="project" value="TreeGrafter"/>
</dbReference>
<dbReference type="PANTHER" id="PTHR46353">
    <property type="entry name" value="ZINC FINGER PROTEIN 5"/>
    <property type="match status" value="1"/>
</dbReference>
<dbReference type="GO" id="GO:0009740">
    <property type="term" value="P:gibberellic acid mediated signaling pathway"/>
    <property type="evidence" value="ECO:0007669"/>
    <property type="project" value="TreeGrafter"/>
</dbReference>
<sequence>MRMARKRKIGYEEMSEDLERKEMMELTKMAKAWEFTCSFCFKKFPSAQAMGGHQNAHRQERMEERRLYIKDPIGYRKRAYIKSMNIKEAAAAQPSGPKQVFKFQFLNINNNNAPPHNGLVEFNASAAAASSSVNNNTYNNKNYFCQPAFVVMNFLPPKELSLVNTVGGKARMEIDGVGGSGVYSELEKKLDLTLKL</sequence>
<proteinExistence type="predicted"/>
<evidence type="ECO:0000313" key="3">
    <source>
        <dbReference type="EMBL" id="GER25940.1"/>
    </source>
</evidence>